<dbReference type="InterPro" id="IPR013087">
    <property type="entry name" value="Znf_C2H2_type"/>
</dbReference>
<evidence type="ECO:0000256" key="12">
    <source>
        <dbReference type="SAM" id="MobiDB-lite"/>
    </source>
</evidence>
<dbReference type="Proteomes" id="UP001347796">
    <property type="component" value="Unassembled WGS sequence"/>
</dbReference>
<dbReference type="InterPro" id="IPR050527">
    <property type="entry name" value="Snail/Krueppel_Znf"/>
</dbReference>
<keyword evidence="8" id="KW-0238">DNA-binding</keyword>
<keyword evidence="15" id="KW-1185">Reference proteome</keyword>
<evidence type="ECO:0000313" key="15">
    <source>
        <dbReference type="Proteomes" id="UP001347796"/>
    </source>
</evidence>
<feature type="compositionally biased region" description="Basic residues" evidence="12">
    <location>
        <begin position="263"/>
        <end position="273"/>
    </location>
</feature>
<keyword evidence="10" id="KW-0539">Nucleus</keyword>
<feature type="region of interest" description="Disordered" evidence="12">
    <location>
        <begin position="387"/>
        <end position="414"/>
    </location>
</feature>
<evidence type="ECO:0000256" key="7">
    <source>
        <dbReference type="ARBA" id="ARBA00023015"/>
    </source>
</evidence>
<dbReference type="InterPro" id="IPR036236">
    <property type="entry name" value="Znf_C2H2_sf"/>
</dbReference>
<evidence type="ECO:0000313" key="14">
    <source>
        <dbReference type="EMBL" id="KAK6169745.1"/>
    </source>
</evidence>
<dbReference type="GO" id="GO:0005634">
    <property type="term" value="C:nucleus"/>
    <property type="evidence" value="ECO:0007669"/>
    <property type="project" value="UniProtKB-SubCell"/>
</dbReference>
<accession>A0AAN8J4X4</accession>
<dbReference type="PANTHER" id="PTHR24388:SF54">
    <property type="entry name" value="PROTEIN ESCARGOT"/>
    <property type="match status" value="1"/>
</dbReference>
<sequence>MEDEQNPPEMMQEVGTLDPSTIEALQEGETITLSLEEASQLLLDGAEFAPGTYQILTTPDIIQNGEVPFEIINGDQETLLSFLPQNATTDGVHHATTEDGRQMMIHIKTEDESMAEIQEPVEEGVDQQHILPEEHSQESEENNTVHKGDNSVNETLPGETEEGTPSETVLNSVPITTDVNLGQAEGQASLQPKVVRTKIIEGGKTAQSKELKTVKTEPKPDLASPISVSDRTEVVINGKKCVLLVNPDTKEMCAYPILPPEGKKRRGRPKKAPKTPEELAEEEEERKKSRGSNPLQDVSLEGGADQATSAVEGLLELSNTGPDGVRRSNRPRKKTKTLEEYEALVLSGDEDDGGDAGAIDDDDDDDADVVLPGYKRRKLQDSNYQTSFTTLGEKRPRGRPRRYPPPGQTTTTSSIPAVLIPSQNGQTLMMAPLQGVQNLHSLQQQVKSLPNLMPRVPNDPSLSVVSTQTIFTSTDSELQDATNNLQIDPNSVLENNNMLTSLDGENLNLNTETSNLDLPDEKPVDGDEKPTIIQIPENLLPMFMPKKDPVRIGLKASESELEKLKCPKCDFQAYYPQQFQEHIGTHTDAIHKCKCCNFNSFDRDELLTHFKESHPRCICNICEFMAEHAYVIKRHMVRHNNQGCSCNICGKVYKDQYILKMHVKMVHMPAEVLFECNICLKKFTRKAHLKRHLRIHDPEKPFKCPHCDYRGCERSDISKHLLIHEEPKHVCEVCNKAFRHIKNKELHVKRHNGQKDYKCGVCGFYGYTFTDIRKHIERKHGDMKSLVCDRCGMAFKTEMILREHQKTSCGGVIEQALAIATSDGGTSQAMIQIPSTLSVDGQHITIDGQEISVDGGGAVNITFEQVLAADDEGIQLMEQQMADEDDITVTDGQVVTVTDAVNTQAIISQDHEIIEDEQQELELDLDDQVHAEEVDLDDQVHAEQVEQMLADS</sequence>
<evidence type="ECO:0000256" key="10">
    <source>
        <dbReference type="ARBA" id="ARBA00023242"/>
    </source>
</evidence>
<dbReference type="SUPFAM" id="SSF57667">
    <property type="entry name" value="beta-beta-alpha zinc fingers"/>
    <property type="match status" value="4"/>
</dbReference>
<dbReference type="PANTHER" id="PTHR24388">
    <property type="entry name" value="ZINC FINGER PROTEIN"/>
    <property type="match status" value="1"/>
</dbReference>
<evidence type="ECO:0000256" key="4">
    <source>
        <dbReference type="ARBA" id="ARBA00022737"/>
    </source>
</evidence>
<dbReference type="FunFam" id="3.30.160.60:FF:000075">
    <property type="entry name" value="Putative zinc finger protein 536"/>
    <property type="match status" value="1"/>
</dbReference>
<dbReference type="GO" id="GO:0008270">
    <property type="term" value="F:zinc ion binding"/>
    <property type="evidence" value="ECO:0007669"/>
    <property type="project" value="UniProtKB-KW"/>
</dbReference>
<feature type="domain" description="C2H2-type" evidence="13">
    <location>
        <begin position="644"/>
        <end position="667"/>
    </location>
</feature>
<keyword evidence="4" id="KW-0677">Repeat</keyword>
<dbReference type="FunFam" id="3.30.160.60:FF:000870">
    <property type="entry name" value="zinc finger protein 197 isoform X1"/>
    <property type="match status" value="1"/>
</dbReference>
<dbReference type="AlphaFoldDB" id="A0AAN8J4X4"/>
<feature type="region of interest" description="Disordered" evidence="12">
    <location>
        <begin position="134"/>
        <end position="167"/>
    </location>
</feature>
<feature type="domain" description="C2H2-type" evidence="13">
    <location>
        <begin position="702"/>
        <end position="729"/>
    </location>
</feature>
<dbReference type="PROSITE" id="PS50157">
    <property type="entry name" value="ZINC_FINGER_C2H2_2"/>
    <property type="match status" value="5"/>
</dbReference>
<comment type="caution">
    <text evidence="14">The sequence shown here is derived from an EMBL/GenBank/DDBJ whole genome shotgun (WGS) entry which is preliminary data.</text>
</comment>
<keyword evidence="7" id="KW-0805">Transcription regulation</keyword>
<dbReference type="Gene3D" id="3.30.160.60">
    <property type="entry name" value="Classic Zinc Finger"/>
    <property type="match status" value="5"/>
</dbReference>
<dbReference type="Pfam" id="PF00096">
    <property type="entry name" value="zf-C2H2"/>
    <property type="match status" value="1"/>
</dbReference>
<comment type="subcellular location">
    <subcellularLocation>
        <location evidence="1">Nucleus</location>
    </subcellularLocation>
</comment>
<keyword evidence="9" id="KW-0804">Transcription</keyword>
<dbReference type="PROSITE" id="PS00028">
    <property type="entry name" value="ZINC_FINGER_C2H2_1"/>
    <property type="match status" value="2"/>
</dbReference>
<reference evidence="14 15" key="1">
    <citation type="submission" date="2024-01" db="EMBL/GenBank/DDBJ databases">
        <title>The genome of the rayed Mediterranean limpet Patella caerulea (Linnaeus, 1758).</title>
        <authorList>
            <person name="Anh-Thu Weber A."/>
            <person name="Halstead-Nussloch G."/>
        </authorList>
    </citation>
    <scope>NUCLEOTIDE SEQUENCE [LARGE SCALE GENOMIC DNA]</scope>
    <source>
        <strain evidence="14">AATW-2023a</strain>
        <tissue evidence="14">Whole specimen</tissue>
    </source>
</reference>
<evidence type="ECO:0000256" key="2">
    <source>
        <dbReference type="ARBA" id="ARBA00006991"/>
    </source>
</evidence>
<comment type="similarity">
    <text evidence="2">Belongs to the krueppel C2H2-type zinc-finger protein family.</text>
</comment>
<name>A0AAN8J4X4_PATCE</name>
<feature type="compositionally biased region" description="Acidic residues" evidence="12">
    <location>
        <begin position="348"/>
        <end position="368"/>
    </location>
</feature>
<feature type="domain" description="C2H2-type" evidence="13">
    <location>
        <begin position="674"/>
        <end position="701"/>
    </location>
</feature>
<evidence type="ECO:0000259" key="13">
    <source>
        <dbReference type="PROSITE" id="PS50157"/>
    </source>
</evidence>
<proteinExistence type="inferred from homology"/>
<dbReference type="GO" id="GO:0000981">
    <property type="term" value="F:DNA-binding transcription factor activity, RNA polymerase II-specific"/>
    <property type="evidence" value="ECO:0007669"/>
    <property type="project" value="TreeGrafter"/>
</dbReference>
<dbReference type="EMBL" id="JAZGQO010000015">
    <property type="protein sequence ID" value="KAK6169745.1"/>
    <property type="molecule type" value="Genomic_DNA"/>
</dbReference>
<keyword evidence="6" id="KW-0862">Zinc</keyword>
<organism evidence="14 15">
    <name type="scientific">Patella caerulea</name>
    <name type="common">Rayed Mediterranean limpet</name>
    <dbReference type="NCBI Taxonomy" id="87958"/>
    <lineage>
        <taxon>Eukaryota</taxon>
        <taxon>Metazoa</taxon>
        <taxon>Spiralia</taxon>
        <taxon>Lophotrochozoa</taxon>
        <taxon>Mollusca</taxon>
        <taxon>Gastropoda</taxon>
        <taxon>Patellogastropoda</taxon>
        <taxon>Patelloidea</taxon>
        <taxon>Patellidae</taxon>
        <taxon>Patella</taxon>
    </lineage>
</organism>
<evidence type="ECO:0000256" key="1">
    <source>
        <dbReference type="ARBA" id="ARBA00004123"/>
    </source>
</evidence>
<protein>
    <recommendedName>
        <fullName evidence="13">C2H2-type domain-containing protein</fullName>
    </recommendedName>
</protein>
<dbReference type="SMART" id="SM00355">
    <property type="entry name" value="ZnF_C2H2"/>
    <property type="match status" value="9"/>
</dbReference>
<evidence type="ECO:0000256" key="3">
    <source>
        <dbReference type="ARBA" id="ARBA00022723"/>
    </source>
</evidence>
<evidence type="ECO:0000256" key="11">
    <source>
        <dbReference type="PROSITE-ProRule" id="PRU00042"/>
    </source>
</evidence>
<feature type="domain" description="C2H2-type" evidence="13">
    <location>
        <begin position="729"/>
        <end position="756"/>
    </location>
</feature>
<evidence type="ECO:0000256" key="8">
    <source>
        <dbReference type="ARBA" id="ARBA00023125"/>
    </source>
</evidence>
<evidence type="ECO:0000256" key="6">
    <source>
        <dbReference type="ARBA" id="ARBA00022833"/>
    </source>
</evidence>
<evidence type="ECO:0000256" key="9">
    <source>
        <dbReference type="ARBA" id="ARBA00023163"/>
    </source>
</evidence>
<gene>
    <name evidence="14" type="ORF">SNE40_020735</name>
</gene>
<feature type="region of interest" description="Disordered" evidence="12">
    <location>
        <begin position="253"/>
        <end position="369"/>
    </location>
</feature>
<feature type="compositionally biased region" description="Basic and acidic residues" evidence="12">
    <location>
        <begin position="134"/>
        <end position="149"/>
    </location>
</feature>
<keyword evidence="5 11" id="KW-0863">Zinc-finger</keyword>
<dbReference type="GO" id="GO:0000978">
    <property type="term" value="F:RNA polymerase II cis-regulatory region sequence-specific DNA binding"/>
    <property type="evidence" value="ECO:0007669"/>
    <property type="project" value="TreeGrafter"/>
</dbReference>
<feature type="domain" description="C2H2-type" evidence="13">
    <location>
        <begin position="786"/>
        <end position="810"/>
    </location>
</feature>
<keyword evidence="3" id="KW-0479">Metal-binding</keyword>
<evidence type="ECO:0000256" key="5">
    <source>
        <dbReference type="ARBA" id="ARBA00022771"/>
    </source>
</evidence>